<evidence type="ECO:0000313" key="5">
    <source>
        <dbReference type="EMBL" id="KMS65384.1"/>
    </source>
</evidence>
<dbReference type="GO" id="GO:0005730">
    <property type="term" value="C:nucleolus"/>
    <property type="evidence" value="ECO:0007669"/>
    <property type="project" value="InterPro"/>
</dbReference>
<dbReference type="EMBL" id="KQ109652">
    <property type="protein sequence ID" value="KMS65384.1"/>
    <property type="molecule type" value="Genomic_DNA"/>
</dbReference>
<dbReference type="Pfam" id="PF04931">
    <property type="entry name" value="DNA_pol_phi"/>
    <property type="match status" value="1"/>
</dbReference>
<accession>A0A0J7YPC1</accession>
<dbReference type="Gramene" id="KMS65384">
    <property type="protein sequence ID" value="KMS65384"/>
    <property type="gene ID" value="BVRB_036530"/>
</dbReference>
<dbReference type="SUPFAM" id="SSF48371">
    <property type="entry name" value="ARM repeat"/>
    <property type="match status" value="1"/>
</dbReference>
<dbReference type="PANTHER" id="PTHR13213">
    <property type="entry name" value="MYB-BINDING PROTEIN 1A FAMILY MEMBER"/>
    <property type="match status" value="1"/>
</dbReference>
<feature type="compositionally biased region" description="Acidic residues" evidence="4">
    <location>
        <begin position="103"/>
        <end position="126"/>
    </location>
</feature>
<evidence type="ECO:0000313" key="6">
    <source>
        <dbReference type="Proteomes" id="UP000035740"/>
    </source>
</evidence>
<protein>
    <submittedName>
        <fullName evidence="5">Uncharacterized protein</fullName>
    </submittedName>
</protein>
<dbReference type="Proteomes" id="UP000035740">
    <property type="component" value="Unassembled WGS sequence"/>
</dbReference>
<feature type="region of interest" description="Disordered" evidence="4">
    <location>
        <begin position="88"/>
        <end position="164"/>
    </location>
</feature>
<feature type="non-terminal residue" evidence="5">
    <location>
        <position position="164"/>
    </location>
</feature>
<reference evidence="5 6" key="1">
    <citation type="journal article" date="2014" name="Nature">
        <title>The genome of the recently domesticated crop plant sugar beet (Beta vulgaris).</title>
        <authorList>
            <person name="Dohm J.C."/>
            <person name="Minoche A.E."/>
            <person name="Holtgrawe D."/>
            <person name="Capella-Gutierrez S."/>
            <person name="Zakrzewski F."/>
            <person name="Tafer H."/>
            <person name="Rupp O."/>
            <person name="Sorensen T.R."/>
            <person name="Stracke R."/>
            <person name="Reinhardt R."/>
            <person name="Goesmann A."/>
            <person name="Kraft T."/>
            <person name="Schulz B."/>
            <person name="Stadler P.F."/>
            <person name="Schmidt T."/>
            <person name="Gabaldon T."/>
            <person name="Lehrach H."/>
            <person name="Weisshaar B."/>
            <person name="Himmelbauer H."/>
        </authorList>
    </citation>
    <scope>NUCLEOTIDE SEQUENCE [LARGE SCALE GENOMIC DNA]</scope>
    <source>
        <tissue evidence="5">Taproot</tissue>
    </source>
</reference>
<feature type="compositionally biased region" description="Polar residues" evidence="4">
    <location>
        <begin position="89"/>
        <end position="101"/>
    </location>
</feature>
<dbReference type="GO" id="GO:0003677">
    <property type="term" value="F:DNA binding"/>
    <property type="evidence" value="ECO:0007669"/>
    <property type="project" value="InterPro"/>
</dbReference>
<evidence type="ECO:0000256" key="3">
    <source>
        <dbReference type="ARBA" id="ARBA00023242"/>
    </source>
</evidence>
<dbReference type="GO" id="GO:0006355">
    <property type="term" value="P:regulation of DNA-templated transcription"/>
    <property type="evidence" value="ECO:0007669"/>
    <property type="project" value="InterPro"/>
</dbReference>
<name>A0A0J7YPC1_BETVV</name>
<evidence type="ECO:0000256" key="4">
    <source>
        <dbReference type="SAM" id="MobiDB-lite"/>
    </source>
</evidence>
<dbReference type="InterPro" id="IPR007015">
    <property type="entry name" value="DNA_pol_V/MYBBP1A"/>
</dbReference>
<evidence type="ECO:0000256" key="1">
    <source>
        <dbReference type="ARBA" id="ARBA00004123"/>
    </source>
</evidence>
<sequence>LSPKTWVFSSFSLSNHVAAEPLLADAIECLNKYKTSLKPKKKLDKQFGNVLLDIMTAMCSQSCLFLREVALSVFRSCSQFVEPDALLSMTGQLMPNDNQAVEESNDEGDDDSEEDESEDDDDDNDDDHDHHPANNAEEIESASEAVECGPEGSDETDNDGSEYD</sequence>
<comment type="similarity">
    <text evidence="2">Belongs to the MYBBP1A family.</text>
</comment>
<dbReference type="InterPro" id="IPR016024">
    <property type="entry name" value="ARM-type_fold"/>
</dbReference>
<feature type="compositionally biased region" description="Acidic residues" evidence="4">
    <location>
        <begin position="152"/>
        <end position="164"/>
    </location>
</feature>
<organism evidence="5 6">
    <name type="scientific">Beta vulgaris subsp. vulgaris</name>
    <name type="common">Beet</name>
    <dbReference type="NCBI Taxonomy" id="3555"/>
    <lineage>
        <taxon>Eukaryota</taxon>
        <taxon>Viridiplantae</taxon>
        <taxon>Streptophyta</taxon>
        <taxon>Embryophyta</taxon>
        <taxon>Tracheophyta</taxon>
        <taxon>Spermatophyta</taxon>
        <taxon>Magnoliopsida</taxon>
        <taxon>eudicotyledons</taxon>
        <taxon>Gunneridae</taxon>
        <taxon>Pentapetalae</taxon>
        <taxon>Caryophyllales</taxon>
        <taxon>Chenopodiaceae</taxon>
        <taxon>Betoideae</taxon>
        <taxon>Beta</taxon>
    </lineage>
</organism>
<gene>
    <name evidence="5" type="ORF">BVRB_036530</name>
</gene>
<evidence type="ECO:0000256" key="2">
    <source>
        <dbReference type="ARBA" id="ARBA00006809"/>
    </source>
</evidence>
<feature type="non-terminal residue" evidence="5">
    <location>
        <position position="1"/>
    </location>
</feature>
<dbReference type="PANTHER" id="PTHR13213:SF2">
    <property type="entry name" value="MYB-BINDING PROTEIN 1A"/>
    <property type="match status" value="1"/>
</dbReference>
<keyword evidence="3" id="KW-0539">Nucleus</keyword>
<comment type="subcellular location">
    <subcellularLocation>
        <location evidence="1">Nucleus</location>
    </subcellularLocation>
</comment>
<keyword evidence="6" id="KW-1185">Reference proteome</keyword>
<dbReference type="AlphaFoldDB" id="A0A0J7YPC1"/>
<proteinExistence type="inferred from homology"/>